<reference evidence="2" key="1">
    <citation type="submission" date="2021-03" db="EMBL/GenBank/DDBJ databases">
        <title>Evolutionary innovations through gain and loss of genes in the ectomycorrhizal Boletales.</title>
        <authorList>
            <person name="Wu G."/>
            <person name="Miyauchi S."/>
            <person name="Morin E."/>
            <person name="Yang Z.-L."/>
            <person name="Xu J."/>
            <person name="Martin F.M."/>
        </authorList>
    </citation>
    <scope>NUCLEOTIDE SEQUENCE</scope>
    <source>
        <strain evidence="2">BR01</strain>
    </source>
</reference>
<dbReference type="AlphaFoldDB" id="A0A8I2YFX1"/>
<evidence type="ECO:0000256" key="1">
    <source>
        <dbReference type="SAM" id="MobiDB-lite"/>
    </source>
</evidence>
<protein>
    <submittedName>
        <fullName evidence="2">Uncharacterized protein</fullName>
    </submittedName>
</protein>
<accession>A0A8I2YFX1</accession>
<evidence type="ECO:0000313" key="3">
    <source>
        <dbReference type="Proteomes" id="UP000683000"/>
    </source>
</evidence>
<keyword evidence="3" id="KW-1185">Reference proteome</keyword>
<evidence type="ECO:0000313" key="2">
    <source>
        <dbReference type="EMBL" id="KAG6371132.1"/>
    </source>
</evidence>
<proteinExistence type="predicted"/>
<dbReference type="OrthoDB" id="3269111at2759"/>
<comment type="caution">
    <text evidence="2">The sequence shown here is derived from an EMBL/GenBank/DDBJ whole genome shotgun (WGS) entry which is preliminary data.</text>
</comment>
<sequence>MDEFEQNAADPYDFHLPENEDSPSQYNDGDGIEVSVVFTPLPPQPKKGEKRCKNAKTLPINLVIHFNENDTLATLLDSAIDSVEQTDNLCYAIGNRTGRLSPENFSIKYTVPRSAYKDVDIKSLEDFNTLITQACKMKNPLFKLFITQTEHNDDVVDEDEDESAPARKVPKVNPTEMKINDYITELSCCYTCEDRSCKFPICWPAPPNAKHVHLTPLHLRTWAAAINATENDPNTTVDLKNPPNTKLFNSSCEIHNIGDTALLARRRDAATVNNTSPSVVVNNDFKELANVLLADNRNIRQPPAQVPAPPPATVVSPQAALIPKITLQTFCDRFKLSISILTKLNAMKITGPHCLRFVTDGQLVEKGQLDIGELADVRDAQEHWMQGVEN</sequence>
<organism evidence="2 3">
    <name type="scientific">Boletus reticuloceps</name>
    <dbReference type="NCBI Taxonomy" id="495285"/>
    <lineage>
        <taxon>Eukaryota</taxon>
        <taxon>Fungi</taxon>
        <taxon>Dikarya</taxon>
        <taxon>Basidiomycota</taxon>
        <taxon>Agaricomycotina</taxon>
        <taxon>Agaricomycetes</taxon>
        <taxon>Agaricomycetidae</taxon>
        <taxon>Boletales</taxon>
        <taxon>Boletineae</taxon>
        <taxon>Boletaceae</taxon>
        <taxon>Boletoideae</taxon>
        <taxon>Boletus</taxon>
    </lineage>
</organism>
<feature type="region of interest" description="Disordered" evidence="1">
    <location>
        <begin position="1"/>
        <end position="31"/>
    </location>
</feature>
<gene>
    <name evidence="2" type="ORF">JVT61DRAFT_9895</name>
</gene>
<dbReference type="Proteomes" id="UP000683000">
    <property type="component" value="Unassembled WGS sequence"/>
</dbReference>
<dbReference type="EMBL" id="JAGFBS010000039">
    <property type="protein sequence ID" value="KAG6371132.1"/>
    <property type="molecule type" value="Genomic_DNA"/>
</dbReference>
<name>A0A8I2YFX1_9AGAM</name>